<protein>
    <submittedName>
        <fullName evidence="1">Uncharacterized protein</fullName>
    </submittedName>
</protein>
<reference evidence="1" key="1">
    <citation type="journal article" date="2020" name="Stud. Mycol.">
        <title>101 Dothideomycetes genomes: a test case for predicting lifestyles and emergence of pathogens.</title>
        <authorList>
            <person name="Haridas S."/>
            <person name="Albert R."/>
            <person name="Binder M."/>
            <person name="Bloem J."/>
            <person name="Labutti K."/>
            <person name="Salamov A."/>
            <person name="Andreopoulos B."/>
            <person name="Baker S."/>
            <person name="Barry K."/>
            <person name="Bills G."/>
            <person name="Bluhm B."/>
            <person name="Cannon C."/>
            <person name="Castanera R."/>
            <person name="Culley D."/>
            <person name="Daum C."/>
            <person name="Ezra D."/>
            <person name="Gonzalez J."/>
            <person name="Henrissat B."/>
            <person name="Kuo A."/>
            <person name="Liang C."/>
            <person name="Lipzen A."/>
            <person name="Lutzoni F."/>
            <person name="Magnuson J."/>
            <person name="Mondo S."/>
            <person name="Nolan M."/>
            <person name="Ohm R."/>
            <person name="Pangilinan J."/>
            <person name="Park H.-J."/>
            <person name="Ramirez L."/>
            <person name="Alfaro M."/>
            <person name="Sun H."/>
            <person name="Tritt A."/>
            <person name="Yoshinaga Y."/>
            <person name="Zwiers L.-H."/>
            <person name="Turgeon B."/>
            <person name="Goodwin S."/>
            <person name="Spatafora J."/>
            <person name="Crous P."/>
            <person name="Grigoriev I."/>
        </authorList>
    </citation>
    <scope>NUCLEOTIDE SEQUENCE</scope>
    <source>
        <strain evidence="1">CBS 262.69</strain>
    </source>
</reference>
<sequence>MDGKGAGVVYGGDARGRCAEEMRTKREKTFARGALINEIIYNSLPLPSLLLPSLSLPRFRFSPCCCSGPTQHFTHSRACSVLACIGARSGVRWRPAPLNSRSHSDEEVGTAKRLSVSLLSTGKSSHLPIHHFTGSNLAHCDTRLSARYQSISFSWSSSTSDERRFSRTTHRSGRCVAGRRLSR</sequence>
<dbReference type="EMBL" id="ML996715">
    <property type="protein sequence ID" value="KAF2395512.1"/>
    <property type="molecule type" value="Genomic_DNA"/>
</dbReference>
<name>A0A6G1HHP6_9PEZI</name>
<accession>A0A6G1HHP6</accession>
<gene>
    <name evidence="1" type="ORF">EJ06DRAFT_270841</name>
</gene>
<evidence type="ECO:0000313" key="2">
    <source>
        <dbReference type="Proteomes" id="UP000799640"/>
    </source>
</evidence>
<keyword evidence="2" id="KW-1185">Reference proteome</keyword>
<proteinExistence type="predicted"/>
<organism evidence="1 2">
    <name type="scientific">Trichodelitschia bisporula</name>
    <dbReference type="NCBI Taxonomy" id="703511"/>
    <lineage>
        <taxon>Eukaryota</taxon>
        <taxon>Fungi</taxon>
        <taxon>Dikarya</taxon>
        <taxon>Ascomycota</taxon>
        <taxon>Pezizomycotina</taxon>
        <taxon>Dothideomycetes</taxon>
        <taxon>Dothideomycetes incertae sedis</taxon>
        <taxon>Phaeotrichales</taxon>
        <taxon>Phaeotrichaceae</taxon>
        <taxon>Trichodelitschia</taxon>
    </lineage>
</organism>
<dbReference type="Proteomes" id="UP000799640">
    <property type="component" value="Unassembled WGS sequence"/>
</dbReference>
<evidence type="ECO:0000313" key="1">
    <source>
        <dbReference type="EMBL" id="KAF2395512.1"/>
    </source>
</evidence>
<dbReference type="AlphaFoldDB" id="A0A6G1HHP6"/>